<gene>
    <name evidence="1" type="ORF">CEXT_340681</name>
</gene>
<dbReference type="Proteomes" id="UP001054945">
    <property type="component" value="Unassembled WGS sequence"/>
</dbReference>
<name>A0AAV4TGR7_CAEEX</name>
<sequence length="77" mass="8792">MSNVRVNEGSEIHGFTTPCGRIDGWGKGIIVTGEKYKCFRVSFYNVLSAEMMEDIEIYFYFAFIVWVSRSTKLVLGP</sequence>
<evidence type="ECO:0000313" key="1">
    <source>
        <dbReference type="EMBL" id="GIY43992.1"/>
    </source>
</evidence>
<evidence type="ECO:0000313" key="2">
    <source>
        <dbReference type="Proteomes" id="UP001054945"/>
    </source>
</evidence>
<accession>A0AAV4TGR7</accession>
<proteinExistence type="predicted"/>
<protein>
    <submittedName>
        <fullName evidence="1">Uncharacterized protein</fullName>
    </submittedName>
</protein>
<dbReference type="AlphaFoldDB" id="A0AAV4TGR7"/>
<dbReference type="EMBL" id="BPLR01011069">
    <property type="protein sequence ID" value="GIY43992.1"/>
    <property type="molecule type" value="Genomic_DNA"/>
</dbReference>
<organism evidence="1 2">
    <name type="scientific">Caerostris extrusa</name>
    <name type="common">Bark spider</name>
    <name type="synonym">Caerostris bankana</name>
    <dbReference type="NCBI Taxonomy" id="172846"/>
    <lineage>
        <taxon>Eukaryota</taxon>
        <taxon>Metazoa</taxon>
        <taxon>Ecdysozoa</taxon>
        <taxon>Arthropoda</taxon>
        <taxon>Chelicerata</taxon>
        <taxon>Arachnida</taxon>
        <taxon>Araneae</taxon>
        <taxon>Araneomorphae</taxon>
        <taxon>Entelegynae</taxon>
        <taxon>Araneoidea</taxon>
        <taxon>Araneidae</taxon>
        <taxon>Caerostris</taxon>
    </lineage>
</organism>
<keyword evidence="2" id="KW-1185">Reference proteome</keyword>
<reference evidence="1 2" key="1">
    <citation type="submission" date="2021-06" db="EMBL/GenBank/DDBJ databases">
        <title>Caerostris extrusa draft genome.</title>
        <authorList>
            <person name="Kono N."/>
            <person name="Arakawa K."/>
        </authorList>
    </citation>
    <scope>NUCLEOTIDE SEQUENCE [LARGE SCALE GENOMIC DNA]</scope>
</reference>
<comment type="caution">
    <text evidence="1">The sequence shown here is derived from an EMBL/GenBank/DDBJ whole genome shotgun (WGS) entry which is preliminary data.</text>
</comment>